<gene>
    <name evidence="5" type="ORF">ACFOJ9_07965</name>
</gene>
<keyword evidence="1" id="KW-0805">Transcription regulation</keyword>
<dbReference type="InterPro" id="IPR036390">
    <property type="entry name" value="WH_DNA-bd_sf"/>
</dbReference>
<dbReference type="PANTHER" id="PTHR43537:SF41">
    <property type="entry name" value="TRANSCRIPTIONAL REGULATORY PROTEIN"/>
    <property type="match status" value="1"/>
</dbReference>
<keyword evidence="2" id="KW-0238">DNA-binding</keyword>
<name>A0ABV7ML79_9HYPH</name>
<dbReference type="RefSeq" id="WP_378978298.1">
    <property type="nucleotide sequence ID" value="NZ_JBHRVD010000001.1"/>
</dbReference>
<dbReference type="EMBL" id="JBHRVD010000001">
    <property type="protein sequence ID" value="MFC3321711.1"/>
    <property type="molecule type" value="Genomic_DNA"/>
</dbReference>
<dbReference type="Pfam" id="PF00392">
    <property type="entry name" value="GntR"/>
    <property type="match status" value="1"/>
</dbReference>
<dbReference type="SMART" id="SM00345">
    <property type="entry name" value="HTH_GNTR"/>
    <property type="match status" value="1"/>
</dbReference>
<sequence length="255" mass="28563">MMPGGRIRAYVYPFGEGSFRLVQHEREHRLRGFAESLMQGPRTVAEQVANVLREAIANGTIKAGTPLRQDELAEQFGFSRMPIRDALRQLEAEGIVSIHPTKGAQVARMDSAEISEIYALRELLESEALRLSVPSLAAAKLDEAEQVLDQIDAERNVGRWGALNRAFHLALYDACGNNRLLGLIEAHHNAADRYVRILLSNLDYRNRSQTEHRDLLAACRRRDSDKAISILRQHLREGSETLVSAISEDGLSRKS</sequence>
<evidence type="ECO:0000256" key="2">
    <source>
        <dbReference type="ARBA" id="ARBA00023125"/>
    </source>
</evidence>
<evidence type="ECO:0000256" key="1">
    <source>
        <dbReference type="ARBA" id="ARBA00023015"/>
    </source>
</evidence>
<comment type="caution">
    <text evidence="5">The sequence shown here is derived from an EMBL/GenBank/DDBJ whole genome shotgun (WGS) entry which is preliminary data.</text>
</comment>
<evidence type="ECO:0000256" key="3">
    <source>
        <dbReference type="ARBA" id="ARBA00023163"/>
    </source>
</evidence>
<dbReference type="Proteomes" id="UP001595648">
    <property type="component" value="Unassembled WGS sequence"/>
</dbReference>
<dbReference type="InterPro" id="IPR036388">
    <property type="entry name" value="WH-like_DNA-bd_sf"/>
</dbReference>
<dbReference type="Pfam" id="PF07729">
    <property type="entry name" value="FCD"/>
    <property type="match status" value="1"/>
</dbReference>
<protein>
    <submittedName>
        <fullName evidence="5">GntR family transcriptional regulator</fullName>
    </submittedName>
</protein>
<evidence type="ECO:0000313" key="5">
    <source>
        <dbReference type="EMBL" id="MFC3321711.1"/>
    </source>
</evidence>
<evidence type="ECO:0000313" key="6">
    <source>
        <dbReference type="Proteomes" id="UP001595648"/>
    </source>
</evidence>
<dbReference type="PANTHER" id="PTHR43537">
    <property type="entry name" value="TRANSCRIPTIONAL REGULATOR, GNTR FAMILY"/>
    <property type="match status" value="1"/>
</dbReference>
<dbReference type="SUPFAM" id="SSF46785">
    <property type="entry name" value="Winged helix' DNA-binding domain"/>
    <property type="match status" value="1"/>
</dbReference>
<dbReference type="InterPro" id="IPR011711">
    <property type="entry name" value="GntR_C"/>
</dbReference>
<dbReference type="InterPro" id="IPR000524">
    <property type="entry name" value="Tscrpt_reg_HTH_GntR"/>
</dbReference>
<dbReference type="PRINTS" id="PR00035">
    <property type="entry name" value="HTHGNTR"/>
</dbReference>
<dbReference type="Gene3D" id="1.10.10.10">
    <property type="entry name" value="Winged helix-like DNA-binding domain superfamily/Winged helix DNA-binding domain"/>
    <property type="match status" value="1"/>
</dbReference>
<dbReference type="InterPro" id="IPR008920">
    <property type="entry name" value="TF_FadR/GntR_C"/>
</dbReference>
<organism evidence="5 6">
    <name type="scientific">Mesorhizobium cantuariense</name>
    <dbReference type="NCBI Taxonomy" id="1300275"/>
    <lineage>
        <taxon>Bacteria</taxon>
        <taxon>Pseudomonadati</taxon>
        <taxon>Pseudomonadota</taxon>
        <taxon>Alphaproteobacteria</taxon>
        <taxon>Hyphomicrobiales</taxon>
        <taxon>Phyllobacteriaceae</taxon>
        <taxon>Mesorhizobium</taxon>
    </lineage>
</organism>
<dbReference type="CDD" id="cd07377">
    <property type="entry name" value="WHTH_GntR"/>
    <property type="match status" value="1"/>
</dbReference>
<dbReference type="PROSITE" id="PS50949">
    <property type="entry name" value="HTH_GNTR"/>
    <property type="match status" value="1"/>
</dbReference>
<reference evidence="6" key="1">
    <citation type="journal article" date="2019" name="Int. J. Syst. Evol. Microbiol.">
        <title>The Global Catalogue of Microorganisms (GCM) 10K type strain sequencing project: providing services to taxonomists for standard genome sequencing and annotation.</title>
        <authorList>
            <consortium name="The Broad Institute Genomics Platform"/>
            <consortium name="The Broad Institute Genome Sequencing Center for Infectious Disease"/>
            <person name="Wu L."/>
            <person name="Ma J."/>
        </authorList>
    </citation>
    <scope>NUCLEOTIDE SEQUENCE [LARGE SCALE GENOMIC DNA]</scope>
    <source>
        <strain evidence="6">ICMP 19515</strain>
    </source>
</reference>
<accession>A0ABV7ML79</accession>
<dbReference type="SUPFAM" id="SSF48008">
    <property type="entry name" value="GntR ligand-binding domain-like"/>
    <property type="match status" value="1"/>
</dbReference>
<keyword evidence="6" id="KW-1185">Reference proteome</keyword>
<evidence type="ECO:0000259" key="4">
    <source>
        <dbReference type="PROSITE" id="PS50949"/>
    </source>
</evidence>
<feature type="domain" description="HTH gntR-type" evidence="4">
    <location>
        <begin position="42"/>
        <end position="109"/>
    </location>
</feature>
<dbReference type="Gene3D" id="1.20.120.530">
    <property type="entry name" value="GntR ligand-binding domain-like"/>
    <property type="match status" value="1"/>
</dbReference>
<proteinExistence type="predicted"/>
<dbReference type="SMART" id="SM00895">
    <property type="entry name" value="FCD"/>
    <property type="match status" value="1"/>
</dbReference>
<keyword evidence="3" id="KW-0804">Transcription</keyword>